<dbReference type="GO" id="GO:0035243">
    <property type="term" value="F:protein-arginine omega-N symmetric methyltransferase activity"/>
    <property type="evidence" value="ECO:0007669"/>
    <property type="project" value="TreeGrafter"/>
</dbReference>
<keyword evidence="5" id="KW-1185">Reference proteome</keyword>
<protein>
    <submittedName>
        <fullName evidence="4">Putative S-adenosyl-L-methionine-dependent methyltransferase</fullName>
    </submittedName>
</protein>
<dbReference type="SUPFAM" id="SSF53335">
    <property type="entry name" value="S-adenosyl-L-methionine-dependent methyltransferases"/>
    <property type="match status" value="2"/>
</dbReference>
<dbReference type="AlphaFoldDB" id="A0A3D9ZGT4"/>
<dbReference type="GO" id="GO:0032259">
    <property type="term" value="P:methylation"/>
    <property type="evidence" value="ECO:0007669"/>
    <property type="project" value="UniProtKB-KW"/>
</dbReference>
<evidence type="ECO:0000256" key="3">
    <source>
        <dbReference type="SAM" id="MobiDB-lite"/>
    </source>
</evidence>
<dbReference type="InterPro" id="IPR003788">
    <property type="entry name" value="NDUFAF7"/>
</dbReference>
<dbReference type="PANTHER" id="PTHR12049">
    <property type="entry name" value="PROTEIN ARGININE METHYLTRANSFERASE NDUFAF7, MITOCHONDRIAL"/>
    <property type="match status" value="1"/>
</dbReference>
<dbReference type="Pfam" id="PF02636">
    <property type="entry name" value="Methyltransf_28"/>
    <property type="match status" value="1"/>
</dbReference>
<dbReference type="EMBL" id="QUMQ01000001">
    <property type="protein sequence ID" value="REF96616.1"/>
    <property type="molecule type" value="Genomic_DNA"/>
</dbReference>
<reference evidence="4 5" key="1">
    <citation type="submission" date="2018-08" db="EMBL/GenBank/DDBJ databases">
        <title>Sequencing the genomes of 1000 actinobacteria strains.</title>
        <authorList>
            <person name="Klenk H.-P."/>
        </authorList>
    </citation>
    <scope>NUCLEOTIDE SEQUENCE [LARGE SCALE GENOMIC DNA]</scope>
    <source>
        <strain evidence="4 5">DSM 44099</strain>
    </source>
</reference>
<feature type="region of interest" description="Disordered" evidence="3">
    <location>
        <begin position="173"/>
        <end position="255"/>
    </location>
</feature>
<feature type="compositionally biased region" description="Low complexity" evidence="3">
    <location>
        <begin position="188"/>
        <end position="205"/>
    </location>
</feature>
<evidence type="ECO:0000313" key="4">
    <source>
        <dbReference type="EMBL" id="REF96616.1"/>
    </source>
</evidence>
<feature type="compositionally biased region" description="Basic and acidic residues" evidence="3">
    <location>
        <begin position="246"/>
        <end position="255"/>
    </location>
</feature>
<sequence length="406" mass="41538">MRWSAAMSRALYGPNGFFVSGAGPAGHFRTSANASPVLAAAVLRLLTRVDAALGQPPRLDFVDVGAGRGELLTGVLAVAPTALRDRLRPVAVEVAPRPPFLPAEIDWQEALPDRVTGLMIATEWLDNVPLDVVAGDRYVEVDPVSGAERPGEPIEAADAAWLDRWWPSLLCTPEGSTGSGATGAPRQGAEQGAAHADAGHGAARAGAEKGAPHAGAEQGAPPAGAEQGAPPAGAEQGAAHAGAEQGEPRREVGRARDEAWAGAVAAVERGLAVAVDYGHLLDARPFDGTLAGYQAGRQVAPVPDGSRDVTAHVAIDAVALAGSTVARRAYTLMTQRQALKALGADGGRPPISLAGSDPAGYVRALAAASAAAELMTPGGLGDHWWLLQPVGIDDWTWDDGRHAGSP</sequence>
<dbReference type="PANTHER" id="PTHR12049:SF7">
    <property type="entry name" value="PROTEIN ARGININE METHYLTRANSFERASE NDUFAF7, MITOCHONDRIAL"/>
    <property type="match status" value="1"/>
</dbReference>
<keyword evidence="1 4" id="KW-0489">Methyltransferase</keyword>
<dbReference type="InterPro" id="IPR038375">
    <property type="entry name" value="NDUFAF7_sf"/>
</dbReference>
<dbReference type="Gene3D" id="3.40.50.12710">
    <property type="match status" value="1"/>
</dbReference>
<organism evidence="4 5">
    <name type="scientific">Asanoa ferruginea</name>
    <dbReference type="NCBI Taxonomy" id="53367"/>
    <lineage>
        <taxon>Bacteria</taxon>
        <taxon>Bacillati</taxon>
        <taxon>Actinomycetota</taxon>
        <taxon>Actinomycetes</taxon>
        <taxon>Micromonosporales</taxon>
        <taxon>Micromonosporaceae</taxon>
        <taxon>Asanoa</taxon>
    </lineage>
</organism>
<evidence type="ECO:0000313" key="5">
    <source>
        <dbReference type="Proteomes" id="UP000256913"/>
    </source>
</evidence>
<accession>A0A3D9ZGT4</accession>
<dbReference type="Proteomes" id="UP000256913">
    <property type="component" value="Unassembled WGS sequence"/>
</dbReference>
<dbReference type="InterPro" id="IPR029063">
    <property type="entry name" value="SAM-dependent_MTases_sf"/>
</dbReference>
<proteinExistence type="predicted"/>
<keyword evidence="2 4" id="KW-0808">Transferase</keyword>
<feature type="compositionally biased region" description="Low complexity" evidence="3">
    <location>
        <begin position="212"/>
        <end position="245"/>
    </location>
</feature>
<evidence type="ECO:0000256" key="2">
    <source>
        <dbReference type="ARBA" id="ARBA00022679"/>
    </source>
</evidence>
<dbReference type="RefSeq" id="WP_409362926.1">
    <property type="nucleotide sequence ID" value="NZ_BONB01000019.1"/>
</dbReference>
<gene>
    <name evidence="4" type="ORF">DFJ67_2605</name>
</gene>
<name>A0A3D9ZGT4_9ACTN</name>
<comment type="caution">
    <text evidence="4">The sequence shown here is derived from an EMBL/GenBank/DDBJ whole genome shotgun (WGS) entry which is preliminary data.</text>
</comment>
<evidence type="ECO:0000256" key="1">
    <source>
        <dbReference type="ARBA" id="ARBA00022603"/>
    </source>
</evidence>